<dbReference type="PANTHER" id="PTHR46083">
    <property type="match status" value="1"/>
</dbReference>
<evidence type="ECO:0000259" key="7">
    <source>
        <dbReference type="Pfam" id="PF08323"/>
    </source>
</evidence>
<name>A0ABD3GWW1_9MARC</name>
<sequence length="135" mass="15099">MHIAAEMAPVAKVGGLGDVVTGLGRSLQKKGHLLEIILPKYETDMIHTHDWQTAVVAPLYWDSYVHQGLDYARLAFTCHNFEYQGVDAPGALASCGLNVPQLHLPDRMQDNFAHDRVNFIKVRDEESHCTVDTMK</sequence>
<dbReference type="Gene3D" id="3.40.50.2000">
    <property type="entry name" value="Glycogen Phosphorylase B"/>
    <property type="match status" value="2"/>
</dbReference>
<dbReference type="Proteomes" id="UP001633002">
    <property type="component" value="Unassembled WGS sequence"/>
</dbReference>
<evidence type="ECO:0000313" key="8">
    <source>
        <dbReference type="EMBL" id="KAL3682344.1"/>
    </source>
</evidence>
<evidence type="ECO:0000313" key="9">
    <source>
        <dbReference type="Proteomes" id="UP001633002"/>
    </source>
</evidence>
<dbReference type="InterPro" id="IPR013534">
    <property type="entry name" value="Starch_synth_cat_dom"/>
</dbReference>
<dbReference type="Pfam" id="PF08323">
    <property type="entry name" value="Glyco_transf_5"/>
    <property type="match status" value="2"/>
</dbReference>
<comment type="catalytic activity">
    <reaction evidence="1">
        <text>[(1-&gt;4)-alpha-D-glucosyl](n) + ADP-alpha-D-glucose = [(1-&gt;4)-alpha-D-glucosyl](n+1) + ADP + H(+)</text>
        <dbReference type="Rhea" id="RHEA:18189"/>
        <dbReference type="Rhea" id="RHEA-COMP:9584"/>
        <dbReference type="Rhea" id="RHEA-COMP:9587"/>
        <dbReference type="ChEBI" id="CHEBI:15378"/>
        <dbReference type="ChEBI" id="CHEBI:15444"/>
        <dbReference type="ChEBI" id="CHEBI:57498"/>
        <dbReference type="ChEBI" id="CHEBI:456216"/>
        <dbReference type="EC" id="2.4.1.21"/>
    </reaction>
</comment>
<organism evidence="8 9">
    <name type="scientific">Riccia sorocarpa</name>
    <dbReference type="NCBI Taxonomy" id="122646"/>
    <lineage>
        <taxon>Eukaryota</taxon>
        <taxon>Viridiplantae</taxon>
        <taxon>Streptophyta</taxon>
        <taxon>Embryophyta</taxon>
        <taxon>Marchantiophyta</taxon>
        <taxon>Marchantiopsida</taxon>
        <taxon>Marchantiidae</taxon>
        <taxon>Marchantiales</taxon>
        <taxon>Ricciaceae</taxon>
        <taxon>Riccia</taxon>
    </lineage>
</organism>
<dbReference type="PANTHER" id="PTHR46083:SF2">
    <property type="entry name" value="STARCH SYNTHASE 4, CHLOROPLASTIC_AMYLOPLASTIC-RELATED"/>
    <property type="match status" value="1"/>
</dbReference>
<keyword evidence="6" id="KW-0750">Starch biosynthesis</keyword>
<keyword evidence="9" id="KW-1185">Reference proteome</keyword>
<accession>A0ABD3GWW1</accession>
<comment type="caution">
    <text evidence="8">The sequence shown here is derived from an EMBL/GenBank/DDBJ whole genome shotgun (WGS) entry which is preliminary data.</text>
</comment>
<dbReference type="AlphaFoldDB" id="A0ABD3GWW1"/>
<dbReference type="EC" id="2.4.1.21" evidence="3"/>
<feature type="domain" description="Starch synthase catalytic" evidence="7">
    <location>
        <begin position="43"/>
        <end position="121"/>
    </location>
</feature>
<evidence type="ECO:0000256" key="5">
    <source>
        <dbReference type="ARBA" id="ARBA00022679"/>
    </source>
</evidence>
<dbReference type="GO" id="GO:0009011">
    <property type="term" value="F:alpha-1,4-glucan glucosyltransferase (ADP-glucose donor) activity"/>
    <property type="evidence" value="ECO:0007669"/>
    <property type="project" value="UniProtKB-EC"/>
</dbReference>
<dbReference type="GO" id="GO:0019252">
    <property type="term" value="P:starch biosynthetic process"/>
    <property type="evidence" value="ECO:0007669"/>
    <property type="project" value="UniProtKB-KW"/>
</dbReference>
<proteinExistence type="predicted"/>
<evidence type="ECO:0000256" key="3">
    <source>
        <dbReference type="ARBA" id="ARBA00012588"/>
    </source>
</evidence>
<comment type="pathway">
    <text evidence="2">Glycan biosynthesis; starch biosynthesis.</text>
</comment>
<protein>
    <recommendedName>
        <fullName evidence="3">starch synthase</fullName>
        <ecNumber evidence="3">2.4.1.21</ecNumber>
    </recommendedName>
</protein>
<evidence type="ECO:0000256" key="1">
    <source>
        <dbReference type="ARBA" id="ARBA00001478"/>
    </source>
</evidence>
<evidence type="ECO:0000256" key="4">
    <source>
        <dbReference type="ARBA" id="ARBA00022676"/>
    </source>
</evidence>
<dbReference type="EMBL" id="JBJQOH010000006">
    <property type="protein sequence ID" value="KAL3682344.1"/>
    <property type="molecule type" value="Genomic_DNA"/>
</dbReference>
<keyword evidence="4" id="KW-0328">Glycosyltransferase</keyword>
<dbReference type="SUPFAM" id="SSF53756">
    <property type="entry name" value="UDP-Glycosyltransferase/glycogen phosphorylase"/>
    <property type="match status" value="1"/>
</dbReference>
<gene>
    <name evidence="8" type="ORF">R1sor_000366</name>
</gene>
<evidence type="ECO:0000256" key="2">
    <source>
        <dbReference type="ARBA" id="ARBA00004727"/>
    </source>
</evidence>
<keyword evidence="5" id="KW-0808">Transferase</keyword>
<feature type="domain" description="Starch synthase catalytic" evidence="7">
    <location>
        <begin position="2"/>
        <end position="42"/>
    </location>
</feature>
<evidence type="ECO:0000256" key="6">
    <source>
        <dbReference type="ARBA" id="ARBA00022922"/>
    </source>
</evidence>
<reference evidence="8 9" key="1">
    <citation type="submission" date="2024-09" db="EMBL/GenBank/DDBJ databases">
        <title>Chromosome-scale assembly of Riccia sorocarpa.</title>
        <authorList>
            <person name="Paukszto L."/>
        </authorList>
    </citation>
    <scope>NUCLEOTIDE SEQUENCE [LARGE SCALE GENOMIC DNA]</scope>
    <source>
        <strain evidence="8">LP-2024</strain>
        <tissue evidence="8">Aerial parts of the thallus</tissue>
    </source>
</reference>